<protein>
    <submittedName>
        <fullName evidence="3">Tol-pal system protein YbgF</fullName>
    </submittedName>
</protein>
<dbReference type="STRING" id="381751.SAMN05444391_0463"/>
<dbReference type="Gene3D" id="1.25.40.10">
    <property type="entry name" value="Tetratricopeptide repeat domain"/>
    <property type="match status" value="1"/>
</dbReference>
<dbReference type="InterPro" id="IPR011990">
    <property type="entry name" value="TPR-like_helical_dom_sf"/>
</dbReference>
<dbReference type="OrthoDB" id="13540at2"/>
<dbReference type="SUPFAM" id="SSF48452">
    <property type="entry name" value="TPR-like"/>
    <property type="match status" value="1"/>
</dbReference>
<proteinExistence type="predicted"/>
<feature type="coiled-coil region" evidence="1">
    <location>
        <begin position="20"/>
        <end position="75"/>
    </location>
</feature>
<feature type="region of interest" description="Disordered" evidence="2">
    <location>
        <begin position="87"/>
        <end position="114"/>
    </location>
</feature>
<dbReference type="AlphaFoldDB" id="A0A1M6R0C4"/>
<evidence type="ECO:0000313" key="3">
    <source>
        <dbReference type="EMBL" id="SHK25788.1"/>
    </source>
</evidence>
<name>A0A1M6R0C4_9AQUI</name>
<organism evidence="3 4">
    <name type="scientific">Thermocrinis minervae</name>
    <dbReference type="NCBI Taxonomy" id="381751"/>
    <lineage>
        <taxon>Bacteria</taxon>
        <taxon>Pseudomonadati</taxon>
        <taxon>Aquificota</taxon>
        <taxon>Aquificia</taxon>
        <taxon>Aquificales</taxon>
        <taxon>Aquificaceae</taxon>
        <taxon>Thermocrinis</taxon>
    </lineage>
</organism>
<evidence type="ECO:0000256" key="2">
    <source>
        <dbReference type="SAM" id="MobiDB-lite"/>
    </source>
</evidence>
<dbReference type="PROSITE" id="PS51257">
    <property type="entry name" value="PROKAR_LIPOPROTEIN"/>
    <property type="match status" value="1"/>
</dbReference>
<dbReference type="EMBL" id="LT670846">
    <property type="protein sequence ID" value="SHK25788.1"/>
    <property type="molecule type" value="Genomic_DNA"/>
</dbReference>
<dbReference type="RefSeq" id="WP_079653632.1">
    <property type="nucleotide sequence ID" value="NZ_LT670846.1"/>
</dbReference>
<feature type="compositionally biased region" description="Low complexity" evidence="2">
    <location>
        <begin position="87"/>
        <end position="106"/>
    </location>
</feature>
<accession>A0A1M6R0C4</accession>
<dbReference type="InterPro" id="IPR019734">
    <property type="entry name" value="TPR_rpt"/>
</dbReference>
<keyword evidence="4" id="KW-1185">Reference proteome</keyword>
<dbReference type="Pfam" id="PF13181">
    <property type="entry name" value="TPR_8"/>
    <property type="match status" value="1"/>
</dbReference>
<keyword evidence="1" id="KW-0175">Coiled coil</keyword>
<dbReference type="Proteomes" id="UP000189810">
    <property type="component" value="Chromosome I"/>
</dbReference>
<reference evidence="3 4" key="1">
    <citation type="submission" date="2016-11" db="EMBL/GenBank/DDBJ databases">
        <authorList>
            <person name="Jaros S."/>
            <person name="Januszkiewicz K."/>
            <person name="Wedrychowicz H."/>
        </authorList>
    </citation>
    <scope>NUCLEOTIDE SEQUENCE [LARGE SCALE GENOMIC DNA]</scope>
    <source>
        <strain evidence="3 4">DSM 19557</strain>
    </source>
</reference>
<gene>
    <name evidence="3" type="ORF">SAMN05444391_0463</name>
</gene>
<evidence type="ECO:0000256" key="1">
    <source>
        <dbReference type="SAM" id="Coils"/>
    </source>
</evidence>
<sequence>MKRFLLLGLVFVSSCVTVSQEEYNRTIGELRSRISALEERQKLLEEKNVKTEERVDNIANRLTRLSIDLESLKLKLESSNKVNTDISPVTSPVTVPTTPMPSETPTAKVEQQPKEDYQKAYESAFELYNLRRLNQAKSAFIDFIKKYPNTPLTDNAYFWLGVVYKDLGDNKKMEAVWLTLIEKCRKKELPDCNKAPSAMLQLAKYYEQSNQRNKAMELYNAIVSEYPLSTEAQIAKQKLEQR</sequence>
<evidence type="ECO:0000313" key="4">
    <source>
        <dbReference type="Proteomes" id="UP000189810"/>
    </source>
</evidence>
<dbReference type="Pfam" id="PF13174">
    <property type="entry name" value="TPR_6"/>
    <property type="match status" value="2"/>
</dbReference>